<feature type="compositionally biased region" description="Basic and acidic residues" evidence="2">
    <location>
        <begin position="113"/>
        <end position="124"/>
    </location>
</feature>
<organism evidence="4 5">
    <name type="scientific">Symbiodinium natans</name>
    <dbReference type="NCBI Taxonomy" id="878477"/>
    <lineage>
        <taxon>Eukaryota</taxon>
        <taxon>Sar</taxon>
        <taxon>Alveolata</taxon>
        <taxon>Dinophyceae</taxon>
        <taxon>Suessiales</taxon>
        <taxon>Symbiodiniaceae</taxon>
        <taxon>Symbiodinium</taxon>
    </lineage>
</organism>
<dbReference type="InterPro" id="IPR011600">
    <property type="entry name" value="Pept_C14_caspase"/>
</dbReference>
<dbReference type="GO" id="GO:0006508">
    <property type="term" value="P:proteolysis"/>
    <property type="evidence" value="ECO:0007669"/>
    <property type="project" value="InterPro"/>
</dbReference>
<dbReference type="Pfam" id="PF00656">
    <property type="entry name" value="Peptidase_C14"/>
    <property type="match status" value="1"/>
</dbReference>
<gene>
    <name evidence="4" type="primary">casA</name>
    <name evidence="4" type="ORF">SNAT2548_LOCUS34384</name>
</gene>
<dbReference type="PANTHER" id="PTHR48104">
    <property type="entry name" value="METACASPASE-4"/>
    <property type="match status" value="1"/>
</dbReference>
<dbReference type="EMBL" id="CAJNDS010002805">
    <property type="protein sequence ID" value="CAE7604589.1"/>
    <property type="molecule type" value="Genomic_DNA"/>
</dbReference>
<dbReference type="Gene3D" id="3.40.50.12660">
    <property type="match status" value="1"/>
</dbReference>
<dbReference type="PANTHER" id="PTHR48104:SF30">
    <property type="entry name" value="METACASPASE-1"/>
    <property type="match status" value="1"/>
</dbReference>
<evidence type="ECO:0000313" key="5">
    <source>
        <dbReference type="Proteomes" id="UP000604046"/>
    </source>
</evidence>
<dbReference type="SUPFAM" id="SSF52129">
    <property type="entry name" value="Caspase-like"/>
    <property type="match status" value="1"/>
</dbReference>
<dbReference type="InterPro" id="IPR029030">
    <property type="entry name" value="Caspase-like_dom_sf"/>
</dbReference>
<dbReference type="AlphaFoldDB" id="A0A812V8G8"/>
<evidence type="ECO:0000256" key="2">
    <source>
        <dbReference type="SAM" id="MobiDB-lite"/>
    </source>
</evidence>
<proteinExistence type="inferred from homology"/>
<sequence>MANFMDELATGSRKTWRDLCKKETPTVGSDATLQGVWREAIIAAVACEKAGQSRRFADGPAGQVLDYLLERGLSKYHAAAEKTEEAAHSGRIRPSMAGSSAGAAIDSWSGGGKPHEYSHPWKEDGGKAGGDLQIRCGRCGAVYGVAVPRGTAPGATIQAKCPSCGTNNQAEVPHTGGSGGPKPFAAPHAAPHVGGAAPRPSGRRKALLIGVNYFGTRAELRGCINDVHNLFRLLTETYGWQAHNIRTLTDDGRGGGMPTRHNITQHLRWLAEDAMPGDVLFFSFSGHGAQKEDPQGFEEDGMNETILPVDFEHAGMMTDDEVSDYIVKPLPEGVRLTGVMDCCHSGTGLDLPFTWDPRRGMWREEVNPFLSMGDVLMFSGCEDDDTSSDAASMYSAPGGAMTTAFCDVLRRNPHPIYPELLNLLHRHLSMGGFSQRPVLSSSQKFSLDRPFSFDDIHPNMNGQLGRIFRQRFPPRPRPMSGPLADMLGPLGMLAGGMLVGALAGEALEGGVGLLGALFG</sequence>
<name>A0A812V8G8_9DINO</name>
<comment type="caution">
    <text evidence="4">The sequence shown here is derived from an EMBL/GenBank/DDBJ whole genome shotgun (WGS) entry which is preliminary data.</text>
</comment>
<protein>
    <submittedName>
        <fullName evidence="4">CasA protein</fullName>
    </submittedName>
</protein>
<evidence type="ECO:0000256" key="1">
    <source>
        <dbReference type="ARBA" id="ARBA00009005"/>
    </source>
</evidence>
<dbReference type="Proteomes" id="UP000604046">
    <property type="component" value="Unassembled WGS sequence"/>
</dbReference>
<feature type="domain" description="Peptidase C14 caspase" evidence="3">
    <location>
        <begin position="203"/>
        <end position="442"/>
    </location>
</feature>
<dbReference type="OrthoDB" id="3223806at2759"/>
<dbReference type="GO" id="GO:0004197">
    <property type="term" value="F:cysteine-type endopeptidase activity"/>
    <property type="evidence" value="ECO:0007669"/>
    <property type="project" value="InterPro"/>
</dbReference>
<dbReference type="GO" id="GO:0005737">
    <property type="term" value="C:cytoplasm"/>
    <property type="evidence" value="ECO:0007669"/>
    <property type="project" value="TreeGrafter"/>
</dbReference>
<dbReference type="InterPro" id="IPR050452">
    <property type="entry name" value="Metacaspase"/>
</dbReference>
<comment type="similarity">
    <text evidence="1">Belongs to the peptidase C14B family.</text>
</comment>
<feature type="region of interest" description="Disordered" evidence="2">
    <location>
        <begin position="83"/>
        <end position="124"/>
    </location>
</feature>
<evidence type="ECO:0000259" key="3">
    <source>
        <dbReference type="Pfam" id="PF00656"/>
    </source>
</evidence>
<accession>A0A812V8G8</accession>
<keyword evidence="5" id="KW-1185">Reference proteome</keyword>
<evidence type="ECO:0000313" key="4">
    <source>
        <dbReference type="EMBL" id="CAE7604589.1"/>
    </source>
</evidence>
<reference evidence="4" key="1">
    <citation type="submission" date="2021-02" db="EMBL/GenBank/DDBJ databases">
        <authorList>
            <person name="Dougan E. K."/>
            <person name="Rhodes N."/>
            <person name="Thang M."/>
            <person name="Chan C."/>
        </authorList>
    </citation>
    <scope>NUCLEOTIDE SEQUENCE</scope>
</reference>